<proteinExistence type="predicted"/>
<keyword evidence="1" id="KW-0812">Transmembrane</keyword>
<reference evidence="3" key="1">
    <citation type="journal article" date="2013" name="G3 (Bethesda)">
        <title>Comparative genomics of a plant-pathogenic fungus, Pyrenophora tritici-repentis, reveals transduplication and the impact of repeat elements on pathogenicity and population divergence.</title>
        <authorList>
            <person name="Manning V.A."/>
            <person name="Pandelova I."/>
            <person name="Dhillon B."/>
            <person name="Wilhelm L.J."/>
            <person name="Goodwin S.B."/>
            <person name="Berlin A.M."/>
            <person name="Figueroa M."/>
            <person name="Freitag M."/>
            <person name="Hane J.K."/>
            <person name="Henrissat B."/>
            <person name="Holman W.H."/>
            <person name="Kodira C.D."/>
            <person name="Martin J."/>
            <person name="Oliver R.P."/>
            <person name="Robbertse B."/>
            <person name="Schackwitz W."/>
            <person name="Schwartz D.C."/>
            <person name="Spatafora J.W."/>
            <person name="Turgeon B.G."/>
            <person name="Yandava C."/>
            <person name="Young S."/>
            <person name="Zhou S."/>
            <person name="Zeng Q."/>
            <person name="Grigoriev I.V."/>
            <person name="Ma L.-J."/>
            <person name="Ciuffetti L.M."/>
        </authorList>
    </citation>
    <scope>NUCLEOTIDE SEQUENCE [LARGE SCALE GENOMIC DNA]</scope>
    <source>
        <strain evidence="3">Pt-1C-BFP</strain>
    </source>
</reference>
<dbReference type="InParanoid" id="B2WDH3"/>
<keyword evidence="1" id="KW-0472">Membrane</keyword>
<accession>B2WDH3</accession>
<dbReference type="EMBL" id="DS231622">
    <property type="protein sequence ID" value="EDU50951.1"/>
    <property type="molecule type" value="Genomic_DNA"/>
</dbReference>
<sequence>MSRPNFQNSGTVVLCAFIYLGITVVMPGLIVALLQGFFFGFLMSMVMATWALRGNITTTAILQAREERIKAWQDSVMLSGKRETAEEVFDGPELVE</sequence>
<dbReference type="RefSeq" id="XP_001938364.2">
    <property type="nucleotide sequence ID" value="XM_001938329.2"/>
</dbReference>
<dbReference type="KEGG" id="ptrr:6346309"/>
<dbReference type="GeneID" id="6346309"/>
<gene>
    <name evidence="2" type="ORF">PTRG_08032</name>
</gene>
<protein>
    <submittedName>
        <fullName evidence="2">Uncharacterized protein</fullName>
    </submittedName>
</protein>
<evidence type="ECO:0000256" key="1">
    <source>
        <dbReference type="SAM" id="Phobius"/>
    </source>
</evidence>
<feature type="transmembrane region" description="Helical" evidence="1">
    <location>
        <begin position="12"/>
        <end position="34"/>
    </location>
</feature>
<dbReference type="HOGENOM" id="CLU_2360810_0_0_1"/>
<name>B2WDH3_PYRTR</name>
<dbReference type="AlphaFoldDB" id="B2WDH3"/>
<evidence type="ECO:0000313" key="2">
    <source>
        <dbReference type="EMBL" id="EDU50951.1"/>
    </source>
</evidence>
<evidence type="ECO:0000313" key="3">
    <source>
        <dbReference type="Proteomes" id="UP000001471"/>
    </source>
</evidence>
<keyword evidence="1" id="KW-1133">Transmembrane helix</keyword>
<dbReference type="Proteomes" id="UP000001471">
    <property type="component" value="Unassembled WGS sequence"/>
</dbReference>
<organism evidence="2 3">
    <name type="scientific">Pyrenophora tritici-repentis (strain Pt-1C-BFP)</name>
    <name type="common">Wheat tan spot fungus</name>
    <name type="synonym">Drechslera tritici-repentis</name>
    <dbReference type="NCBI Taxonomy" id="426418"/>
    <lineage>
        <taxon>Eukaryota</taxon>
        <taxon>Fungi</taxon>
        <taxon>Dikarya</taxon>
        <taxon>Ascomycota</taxon>
        <taxon>Pezizomycotina</taxon>
        <taxon>Dothideomycetes</taxon>
        <taxon>Pleosporomycetidae</taxon>
        <taxon>Pleosporales</taxon>
        <taxon>Pleosporineae</taxon>
        <taxon>Pleosporaceae</taxon>
        <taxon>Pyrenophora</taxon>
    </lineage>
</organism>